<evidence type="ECO:0000313" key="11">
    <source>
        <dbReference type="Proteomes" id="UP000887574"/>
    </source>
</evidence>
<keyword evidence="4" id="KW-0808">Transferase</keyword>
<keyword evidence="5" id="KW-0548">Nucleotidyltransferase</keyword>
<evidence type="ECO:0000259" key="10">
    <source>
        <dbReference type="Pfam" id="PF04565"/>
    </source>
</evidence>
<dbReference type="WBParaSite" id="jg7157">
    <property type="protein sequence ID" value="jg7157"/>
    <property type="gene ID" value="jg7157"/>
</dbReference>
<dbReference type="GO" id="GO:0006351">
    <property type="term" value="P:DNA-templated transcription"/>
    <property type="evidence" value="ECO:0007669"/>
    <property type="project" value="InterPro"/>
</dbReference>
<evidence type="ECO:0000256" key="2">
    <source>
        <dbReference type="ARBA" id="ARBA00012418"/>
    </source>
</evidence>
<dbReference type="GO" id="GO:0003899">
    <property type="term" value="F:DNA-directed RNA polymerase activity"/>
    <property type="evidence" value="ECO:0007669"/>
    <property type="project" value="UniProtKB-EC"/>
</dbReference>
<evidence type="ECO:0000256" key="6">
    <source>
        <dbReference type="ARBA" id="ARBA00023163"/>
    </source>
</evidence>
<dbReference type="InterPro" id="IPR007645">
    <property type="entry name" value="RNA_pol_Rpb2_3"/>
</dbReference>
<feature type="domain" description="RNA polymerase Rpb2" evidence="10">
    <location>
        <begin position="178"/>
        <end position="242"/>
    </location>
</feature>
<protein>
    <recommendedName>
        <fullName evidence="2">DNA-directed RNA polymerase</fullName>
        <ecNumber evidence="2">2.7.7.6</ecNumber>
    </recommendedName>
</protein>
<dbReference type="Pfam" id="PF04565">
    <property type="entry name" value="RNA_pol_Rpb2_3"/>
    <property type="match status" value="1"/>
</dbReference>
<keyword evidence="11" id="KW-1185">Reference proteome</keyword>
<evidence type="ECO:0000256" key="7">
    <source>
        <dbReference type="RuleBase" id="RU000434"/>
    </source>
</evidence>
<proteinExistence type="inferred from homology"/>
<organism evidence="11 12">
    <name type="scientific">Ditylenchus dipsaci</name>
    <dbReference type="NCBI Taxonomy" id="166011"/>
    <lineage>
        <taxon>Eukaryota</taxon>
        <taxon>Metazoa</taxon>
        <taxon>Ecdysozoa</taxon>
        <taxon>Nematoda</taxon>
        <taxon>Chromadorea</taxon>
        <taxon>Rhabditida</taxon>
        <taxon>Tylenchina</taxon>
        <taxon>Tylenchomorpha</taxon>
        <taxon>Sphaerularioidea</taxon>
        <taxon>Anguinidae</taxon>
        <taxon>Anguininae</taxon>
        <taxon>Ditylenchus</taxon>
    </lineage>
</organism>
<keyword evidence="6" id="KW-0804">Transcription</keyword>
<accession>A0A915EK48</accession>
<dbReference type="InterPro" id="IPR015712">
    <property type="entry name" value="DNA-dir_RNA_pol_su2"/>
</dbReference>
<dbReference type="GO" id="GO:0003677">
    <property type="term" value="F:DNA binding"/>
    <property type="evidence" value="ECO:0007669"/>
    <property type="project" value="InterPro"/>
</dbReference>
<name>A0A915EK48_9BILA</name>
<feature type="region of interest" description="Disordered" evidence="8">
    <location>
        <begin position="107"/>
        <end position="128"/>
    </location>
</feature>
<dbReference type="EC" id="2.7.7.6" evidence="2"/>
<comment type="similarity">
    <text evidence="1 7">Belongs to the RNA polymerase beta chain family.</text>
</comment>
<dbReference type="GO" id="GO:0000428">
    <property type="term" value="C:DNA-directed RNA polymerase complex"/>
    <property type="evidence" value="ECO:0007669"/>
    <property type="project" value="UniProtKB-KW"/>
</dbReference>
<dbReference type="Gene3D" id="2.40.270.10">
    <property type="entry name" value="DNA-directed RNA polymerase, subunit 2, domain 6"/>
    <property type="match status" value="1"/>
</dbReference>
<keyword evidence="3" id="KW-0240">DNA-directed RNA polymerase</keyword>
<evidence type="ECO:0000256" key="1">
    <source>
        <dbReference type="ARBA" id="ARBA00006835"/>
    </source>
</evidence>
<dbReference type="Pfam" id="PF00562">
    <property type="entry name" value="RNA_pol_Rpb2_6"/>
    <property type="match status" value="1"/>
</dbReference>
<dbReference type="PANTHER" id="PTHR20856">
    <property type="entry name" value="DNA-DIRECTED RNA POLYMERASE I SUBUNIT 2"/>
    <property type="match status" value="1"/>
</dbReference>
<evidence type="ECO:0000313" key="12">
    <source>
        <dbReference type="WBParaSite" id="jg7157"/>
    </source>
</evidence>
<dbReference type="InterPro" id="IPR007120">
    <property type="entry name" value="DNA-dir_RNAP_su2_dom"/>
</dbReference>
<dbReference type="GO" id="GO:0032549">
    <property type="term" value="F:ribonucleoside binding"/>
    <property type="evidence" value="ECO:0007669"/>
    <property type="project" value="InterPro"/>
</dbReference>
<evidence type="ECO:0000256" key="4">
    <source>
        <dbReference type="ARBA" id="ARBA00022679"/>
    </source>
</evidence>
<reference evidence="12" key="1">
    <citation type="submission" date="2022-11" db="UniProtKB">
        <authorList>
            <consortium name="WormBaseParasite"/>
        </authorList>
    </citation>
    <scope>IDENTIFICATION</scope>
</reference>
<evidence type="ECO:0000256" key="3">
    <source>
        <dbReference type="ARBA" id="ARBA00022478"/>
    </source>
</evidence>
<feature type="compositionally biased region" description="Basic and acidic residues" evidence="8">
    <location>
        <begin position="114"/>
        <end position="128"/>
    </location>
</feature>
<sequence>MYVLKALTTMNDAMIYEHLTRARPGDAFWAGCVTNMLSMAQDEGIVSQQTAPSYCPWENDDEAAKYLFKFCVAIHLNTDEQKFFCLTLMAQKLIALVKEEITPESLDNPQFQEASKEDRRNGQEKPDTFKFTGKEFIKSLASHKGGEITRGLEYFLATGNLVTKNGLGLMQTTGFSVIAERINQLRFVSHFRAIHRGAFFMEMRTTDVRKLRPEAWGFICPVHTPDGAPCGLLNHVTASCRIVTHFSVVKKLQATLLALGMIPHNMITSSTANLSILWSAIKVTVTDDRFLYITEIALIRHSTDPTNCAVDWPILLLGVFEQVYLSVIIDPEEAEPGVTMHQELHPTALFSFADGKANNGVPVHAWRHRADGKMYLLQYPQKPLLNWKHMTSMRWMSTAGTNACVAVISYTGYDMEDAMVINRGSYQRGFAHGCVLKVERINLVERRGFQTSANRYFFSDATIGLLVARLLQLGRIVDENFKEKVHALIQWRIPRNLS</sequence>
<evidence type="ECO:0000259" key="9">
    <source>
        <dbReference type="Pfam" id="PF00562"/>
    </source>
</evidence>
<evidence type="ECO:0000256" key="5">
    <source>
        <dbReference type="ARBA" id="ARBA00022695"/>
    </source>
</evidence>
<dbReference type="InterPro" id="IPR037033">
    <property type="entry name" value="DNA-dir_RNAP_su2_hyb_sf"/>
</dbReference>
<dbReference type="Gene3D" id="3.90.1100.10">
    <property type="match status" value="1"/>
</dbReference>
<evidence type="ECO:0000256" key="8">
    <source>
        <dbReference type="SAM" id="MobiDB-lite"/>
    </source>
</evidence>
<dbReference type="AlphaFoldDB" id="A0A915EK48"/>
<feature type="domain" description="DNA-directed RNA polymerase subunit 2 hybrid-binding" evidence="9">
    <location>
        <begin position="352"/>
        <end position="441"/>
    </location>
</feature>
<dbReference type="Proteomes" id="UP000887574">
    <property type="component" value="Unplaced"/>
</dbReference>
<dbReference type="SUPFAM" id="SSF64484">
    <property type="entry name" value="beta and beta-prime subunits of DNA dependent RNA-polymerase"/>
    <property type="match status" value="1"/>
</dbReference>